<dbReference type="PIRSF" id="PIRSF025624">
    <property type="entry name" value="ACT_PheB"/>
    <property type="match status" value="1"/>
</dbReference>
<dbReference type="AlphaFoldDB" id="A0A1L8D2L4"/>
<dbReference type="Proteomes" id="UP000187338">
    <property type="component" value="Unassembled WGS sequence"/>
</dbReference>
<name>A0A1L8D2L4_9THEO</name>
<dbReference type="CDD" id="cd04888">
    <property type="entry name" value="ACT_PheB-BS"/>
    <property type="match status" value="1"/>
</dbReference>
<comment type="similarity">
    <text evidence="1">Belongs to the UPF0735 family.</text>
</comment>
<evidence type="ECO:0000256" key="1">
    <source>
        <dbReference type="HAMAP-Rule" id="MF_00707"/>
    </source>
</evidence>
<dbReference type="EMBL" id="BDJL01000038">
    <property type="protein sequence ID" value="GAV25436.1"/>
    <property type="molecule type" value="Genomic_DNA"/>
</dbReference>
<comment type="caution">
    <text evidence="3">The sequence shown here is derived from an EMBL/GenBank/DDBJ whole genome shotgun (WGS) entry which is preliminary data.</text>
</comment>
<keyword evidence="4" id="KW-1185">Reference proteome</keyword>
<proteinExistence type="inferred from homology"/>
<dbReference type="SUPFAM" id="SSF55021">
    <property type="entry name" value="ACT-like"/>
    <property type="match status" value="1"/>
</dbReference>
<dbReference type="Gene3D" id="3.30.70.260">
    <property type="match status" value="1"/>
</dbReference>
<reference evidence="4" key="1">
    <citation type="submission" date="2016-12" db="EMBL/GenBank/DDBJ databases">
        <title>Draft Genome Sequences od Carboxydothermus pertinax and islandicus, Hydrogenogenic Carboxydotrophic Bacteria.</title>
        <authorList>
            <person name="Fukuyama Y."/>
            <person name="Ohmae K."/>
            <person name="Yoneda Y."/>
            <person name="Yoshida T."/>
            <person name="Sako Y."/>
        </authorList>
    </citation>
    <scope>NUCLEOTIDE SEQUENCE [LARGE SCALE GENOMIC DNA]</scope>
    <source>
        <strain evidence="4">SET</strain>
    </source>
</reference>
<dbReference type="HAMAP" id="MF_00707">
    <property type="entry name" value="UPF0735"/>
    <property type="match status" value="1"/>
</dbReference>
<protein>
    <recommendedName>
        <fullName evidence="1">UPF0735 ACT domain-containing protein ciss_13690</fullName>
    </recommendedName>
</protein>
<accession>A0A1L8D2L4</accession>
<dbReference type="InterPro" id="IPR002912">
    <property type="entry name" value="ACT_dom"/>
</dbReference>
<dbReference type="NCBIfam" id="NF003361">
    <property type="entry name" value="PRK04435.1"/>
    <property type="match status" value="1"/>
</dbReference>
<dbReference type="OrthoDB" id="9788773at2"/>
<gene>
    <name evidence="3" type="ORF">ciss_13690</name>
</gene>
<sequence length="146" mass="16048">MKKTKFLLVAVDILPEAIRKTAEVKELLSKRPELTVNEAVEKVGISRSAFYKYKDGVFPFYHKASGKIITLALNLEHRAGVLSKVLNFIAHIQGNVLTINQNLPLGGIANVTISIETEEMTVTVDELLDALSQMDGVNKVELVGQS</sequence>
<dbReference type="InterPro" id="IPR008310">
    <property type="entry name" value="UPF0735_ACT_dom-cont"/>
</dbReference>
<feature type="domain" description="ACT" evidence="2">
    <location>
        <begin position="70"/>
        <end position="145"/>
    </location>
</feature>
<evidence type="ECO:0000313" key="3">
    <source>
        <dbReference type="EMBL" id="GAV25436.1"/>
    </source>
</evidence>
<dbReference type="PROSITE" id="PS51671">
    <property type="entry name" value="ACT"/>
    <property type="match status" value="1"/>
</dbReference>
<dbReference type="STRING" id="661089.ciss_13690"/>
<evidence type="ECO:0000313" key="4">
    <source>
        <dbReference type="Proteomes" id="UP000187338"/>
    </source>
</evidence>
<dbReference type="RefSeq" id="WP_075865589.1">
    <property type="nucleotide sequence ID" value="NZ_BDJL01000038.1"/>
</dbReference>
<organism evidence="3 4">
    <name type="scientific">Carboxydothermus islandicus</name>
    <dbReference type="NCBI Taxonomy" id="661089"/>
    <lineage>
        <taxon>Bacteria</taxon>
        <taxon>Bacillati</taxon>
        <taxon>Bacillota</taxon>
        <taxon>Clostridia</taxon>
        <taxon>Thermoanaerobacterales</taxon>
        <taxon>Thermoanaerobacteraceae</taxon>
        <taxon>Carboxydothermus</taxon>
    </lineage>
</organism>
<evidence type="ECO:0000259" key="2">
    <source>
        <dbReference type="PROSITE" id="PS51671"/>
    </source>
</evidence>
<dbReference type="InterPro" id="IPR045865">
    <property type="entry name" value="ACT-like_dom_sf"/>
</dbReference>